<protein>
    <submittedName>
        <fullName evidence="1">Uncharacterized protein</fullName>
    </submittedName>
</protein>
<gene>
    <name evidence="1" type="ORF">PUNSTDRAFT_46960</name>
</gene>
<proteinExistence type="predicted"/>
<dbReference type="KEGG" id="psq:PUNSTDRAFT_46960"/>
<name>R7S576_PUNST</name>
<evidence type="ECO:0000313" key="2">
    <source>
        <dbReference type="Proteomes" id="UP000054196"/>
    </source>
</evidence>
<reference evidence="2" key="1">
    <citation type="journal article" date="2012" name="Science">
        <title>The Paleozoic origin of enzymatic lignin decomposition reconstructed from 31 fungal genomes.</title>
        <authorList>
            <person name="Floudas D."/>
            <person name="Binder M."/>
            <person name="Riley R."/>
            <person name="Barry K."/>
            <person name="Blanchette R.A."/>
            <person name="Henrissat B."/>
            <person name="Martinez A.T."/>
            <person name="Otillar R."/>
            <person name="Spatafora J.W."/>
            <person name="Yadav J.S."/>
            <person name="Aerts A."/>
            <person name="Benoit I."/>
            <person name="Boyd A."/>
            <person name="Carlson A."/>
            <person name="Copeland A."/>
            <person name="Coutinho P.M."/>
            <person name="de Vries R.P."/>
            <person name="Ferreira P."/>
            <person name="Findley K."/>
            <person name="Foster B."/>
            <person name="Gaskell J."/>
            <person name="Glotzer D."/>
            <person name="Gorecki P."/>
            <person name="Heitman J."/>
            <person name="Hesse C."/>
            <person name="Hori C."/>
            <person name="Igarashi K."/>
            <person name="Jurgens J.A."/>
            <person name="Kallen N."/>
            <person name="Kersten P."/>
            <person name="Kohler A."/>
            <person name="Kuees U."/>
            <person name="Kumar T.K.A."/>
            <person name="Kuo A."/>
            <person name="LaButti K."/>
            <person name="Larrondo L.F."/>
            <person name="Lindquist E."/>
            <person name="Ling A."/>
            <person name="Lombard V."/>
            <person name="Lucas S."/>
            <person name="Lundell T."/>
            <person name="Martin R."/>
            <person name="McLaughlin D.J."/>
            <person name="Morgenstern I."/>
            <person name="Morin E."/>
            <person name="Murat C."/>
            <person name="Nagy L.G."/>
            <person name="Nolan M."/>
            <person name="Ohm R.A."/>
            <person name="Patyshakuliyeva A."/>
            <person name="Rokas A."/>
            <person name="Ruiz-Duenas F.J."/>
            <person name="Sabat G."/>
            <person name="Salamov A."/>
            <person name="Samejima M."/>
            <person name="Schmutz J."/>
            <person name="Slot J.C."/>
            <person name="St John F."/>
            <person name="Stenlid J."/>
            <person name="Sun H."/>
            <person name="Sun S."/>
            <person name="Syed K."/>
            <person name="Tsang A."/>
            <person name="Wiebenga A."/>
            <person name="Young D."/>
            <person name="Pisabarro A."/>
            <person name="Eastwood D.C."/>
            <person name="Martin F."/>
            <person name="Cullen D."/>
            <person name="Grigoriev I.V."/>
            <person name="Hibbett D.S."/>
        </authorList>
    </citation>
    <scope>NUCLEOTIDE SEQUENCE [LARGE SCALE GENOMIC DNA]</scope>
    <source>
        <strain evidence="2">HHB-11173 SS5</strain>
    </source>
</reference>
<organism evidence="1 2">
    <name type="scientific">Punctularia strigosozonata (strain HHB-11173)</name>
    <name type="common">White-rot fungus</name>
    <dbReference type="NCBI Taxonomy" id="741275"/>
    <lineage>
        <taxon>Eukaryota</taxon>
        <taxon>Fungi</taxon>
        <taxon>Dikarya</taxon>
        <taxon>Basidiomycota</taxon>
        <taxon>Agaricomycotina</taxon>
        <taxon>Agaricomycetes</taxon>
        <taxon>Corticiales</taxon>
        <taxon>Punctulariaceae</taxon>
        <taxon>Punctularia</taxon>
    </lineage>
</organism>
<accession>R7S576</accession>
<dbReference type="GeneID" id="18882830"/>
<dbReference type="RefSeq" id="XP_007387492.1">
    <property type="nucleotide sequence ID" value="XM_007387430.1"/>
</dbReference>
<dbReference type="EMBL" id="JH687551">
    <property type="protein sequence ID" value="EIN05089.1"/>
    <property type="molecule type" value="Genomic_DNA"/>
</dbReference>
<sequence>MDPAELSLPADEKEAWLIRTEATIYNPLPVVEKWRFVRNLVAQYLDLYKAEKARDKWDKKVVPLLIKITDAVSALTPLLTYEPDNPRRDRTTSIEEWMGTLLEDVERRIANSIALIDHMSKLSFIARRMSSAKQLDHLVAEYTDNFRYYRGKIQSDLLYYFEPDFADSEPLRWKKTGWFDAFREPQIVRRMMEFLQSRGVDQNRLTDAQIVSEVEAFYDHLQQNGESGSLDSLPKTAADRSHFAREACALLRTHFPHQTEAMAARLGKLDDATIFTAFQEDPQFVTSIVTAIIDSDEAKKTAAQLRDRAAQCFLDILQMIYLATILQTRTLGINR</sequence>
<keyword evidence="2" id="KW-1185">Reference proteome</keyword>
<dbReference type="Proteomes" id="UP000054196">
    <property type="component" value="Unassembled WGS sequence"/>
</dbReference>
<dbReference type="HOGENOM" id="CLU_829334_0_0_1"/>
<dbReference type="AlphaFoldDB" id="R7S576"/>
<evidence type="ECO:0000313" key="1">
    <source>
        <dbReference type="EMBL" id="EIN05089.1"/>
    </source>
</evidence>